<feature type="domain" description="VOC" evidence="1">
    <location>
        <begin position="4"/>
        <end position="114"/>
    </location>
</feature>
<dbReference type="PANTHER" id="PTHR33993">
    <property type="entry name" value="GLYOXALASE-RELATED"/>
    <property type="match status" value="1"/>
</dbReference>
<dbReference type="InterPro" id="IPR029068">
    <property type="entry name" value="Glyas_Bleomycin-R_OHBP_Dase"/>
</dbReference>
<evidence type="ECO:0000259" key="1">
    <source>
        <dbReference type="PROSITE" id="PS51819"/>
    </source>
</evidence>
<protein>
    <recommendedName>
        <fullName evidence="1">VOC domain-containing protein</fullName>
    </recommendedName>
</protein>
<dbReference type="RefSeq" id="WP_068023504.1">
    <property type="nucleotide sequence ID" value="NZ_QQAZ01000005.1"/>
</dbReference>
<dbReference type="AlphaFoldDB" id="A0A370H527"/>
<evidence type="ECO:0000313" key="2">
    <source>
        <dbReference type="EMBL" id="RDI51127.1"/>
    </source>
</evidence>
<keyword evidence="3" id="KW-1185">Reference proteome</keyword>
<dbReference type="STRING" id="1210089.GCA_001613165_04765"/>
<dbReference type="Proteomes" id="UP000255355">
    <property type="component" value="Unassembled WGS sequence"/>
</dbReference>
<dbReference type="Gene3D" id="3.10.180.10">
    <property type="entry name" value="2,3-Dihydroxybiphenyl 1,2-Dioxygenase, domain 1"/>
    <property type="match status" value="1"/>
</dbReference>
<gene>
    <name evidence="2" type="ORF">DFR68_105605</name>
</gene>
<reference evidence="2 3" key="1">
    <citation type="submission" date="2018-07" db="EMBL/GenBank/DDBJ databases">
        <title>Genomic Encyclopedia of Type Strains, Phase IV (KMG-IV): sequencing the most valuable type-strain genomes for metagenomic binning, comparative biology and taxonomic classification.</title>
        <authorList>
            <person name="Goeker M."/>
        </authorList>
    </citation>
    <scope>NUCLEOTIDE SEQUENCE [LARGE SCALE GENOMIC DNA]</scope>
    <source>
        <strain evidence="2 3">DSM 44952</strain>
    </source>
</reference>
<dbReference type="InterPro" id="IPR037523">
    <property type="entry name" value="VOC_core"/>
</dbReference>
<dbReference type="InterPro" id="IPR004360">
    <property type="entry name" value="Glyas_Fos-R_dOase_dom"/>
</dbReference>
<dbReference type="InterPro" id="IPR052164">
    <property type="entry name" value="Anthracycline_SecMetBiosynth"/>
</dbReference>
<sequence>MSHPVVHWEVGGPDAAALRDFYGKAFGWTMSAAGPGYTLVEGVGEGLGGGIMQTGQDMPPYVTVYVRTTDLEGTLAEIEELGGSIVVPPTAIGDTMSFALFSDPGGAVMGLLQG</sequence>
<organism evidence="2 3">
    <name type="scientific">Nocardia mexicana</name>
    <dbReference type="NCBI Taxonomy" id="279262"/>
    <lineage>
        <taxon>Bacteria</taxon>
        <taxon>Bacillati</taxon>
        <taxon>Actinomycetota</taxon>
        <taxon>Actinomycetes</taxon>
        <taxon>Mycobacteriales</taxon>
        <taxon>Nocardiaceae</taxon>
        <taxon>Nocardia</taxon>
    </lineage>
</organism>
<accession>A0A370H527</accession>
<dbReference type="CDD" id="cd07247">
    <property type="entry name" value="SgaA_N_like"/>
    <property type="match status" value="1"/>
</dbReference>
<evidence type="ECO:0000313" key="3">
    <source>
        <dbReference type="Proteomes" id="UP000255355"/>
    </source>
</evidence>
<name>A0A370H527_9NOCA</name>
<dbReference type="OrthoDB" id="9793039at2"/>
<dbReference type="Pfam" id="PF00903">
    <property type="entry name" value="Glyoxalase"/>
    <property type="match status" value="1"/>
</dbReference>
<dbReference type="PROSITE" id="PS51819">
    <property type="entry name" value="VOC"/>
    <property type="match status" value="1"/>
</dbReference>
<dbReference type="EMBL" id="QQAZ01000005">
    <property type="protein sequence ID" value="RDI51127.1"/>
    <property type="molecule type" value="Genomic_DNA"/>
</dbReference>
<proteinExistence type="predicted"/>
<dbReference type="SUPFAM" id="SSF54593">
    <property type="entry name" value="Glyoxalase/Bleomycin resistance protein/Dihydroxybiphenyl dioxygenase"/>
    <property type="match status" value="1"/>
</dbReference>
<comment type="caution">
    <text evidence="2">The sequence shown here is derived from an EMBL/GenBank/DDBJ whole genome shotgun (WGS) entry which is preliminary data.</text>
</comment>